<dbReference type="PANTHER" id="PTHR43644">
    <property type="entry name" value="NA(+)-TRANSLOCATING NADH-QUINONE REDUCTASE SUBUNIT"/>
    <property type="match status" value="1"/>
</dbReference>
<keyword evidence="10" id="KW-0997">Cell inner membrane</keyword>
<dbReference type="InterPro" id="IPR010205">
    <property type="entry name" value="NqrF"/>
</dbReference>
<dbReference type="PANTHER" id="PTHR43644:SF1">
    <property type="entry name" value="NAD(P)H-FLAVIN REDUCTASE"/>
    <property type="match status" value="1"/>
</dbReference>
<evidence type="ECO:0000256" key="26">
    <source>
        <dbReference type="ARBA" id="ARBA00048891"/>
    </source>
</evidence>
<name>A0A9X3CZH4_9FLAO</name>
<keyword evidence="15 27" id="KW-1278">Translocase</keyword>
<evidence type="ECO:0000256" key="7">
    <source>
        <dbReference type="ARBA" id="ARBA00019729"/>
    </source>
</evidence>
<dbReference type="InterPro" id="IPR017938">
    <property type="entry name" value="Riboflavin_synthase-like_b-brl"/>
</dbReference>
<evidence type="ECO:0000256" key="20">
    <source>
        <dbReference type="ARBA" id="ARBA00023065"/>
    </source>
</evidence>
<dbReference type="CDD" id="cd00207">
    <property type="entry name" value="fer2"/>
    <property type="match status" value="1"/>
</dbReference>
<dbReference type="RefSeq" id="WP_266069469.1">
    <property type="nucleotide sequence ID" value="NZ_JAPJDA010000012.1"/>
</dbReference>
<evidence type="ECO:0000256" key="21">
    <source>
        <dbReference type="ARBA" id="ARBA00023075"/>
    </source>
</evidence>
<comment type="catalytic activity">
    <reaction evidence="26 27">
        <text>a ubiquinone + n Na(+)(in) + NADH + H(+) = a ubiquinol + n Na(+)(out) + NAD(+)</text>
        <dbReference type="Rhea" id="RHEA:47748"/>
        <dbReference type="Rhea" id="RHEA-COMP:9565"/>
        <dbReference type="Rhea" id="RHEA-COMP:9566"/>
        <dbReference type="ChEBI" id="CHEBI:15378"/>
        <dbReference type="ChEBI" id="CHEBI:16389"/>
        <dbReference type="ChEBI" id="CHEBI:17976"/>
        <dbReference type="ChEBI" id="CHEBI:29101"/>
        <dbReference type="ChEBI" id="CHEBI:57540"/>
        <dbReference type="ChEBI" id="CHEBI:57945"/>
        <dbReference type="EC" id="7.2.1.1"/>
    </reaction>
</comment>
<dbReference type="Pfam" id="PF00175">
    <property type="entry name" value="NAD_binding_1"/>
    <property type="match status" value="1"/>
</dbReference>
<keyword evidence="17 27" id="KW-0411">Iron-sulfur</keyword>
<keyword evidence="21 27" id="KW-0830">Ubiquinone</keyword>
<keyword evidence="13 27" id="KW-0479">Metal-binding</keyword>
<keyword evidence="12 27" id="KW-0001">2Fe-2S</keyword>
<dbReference type="InterPro" id="IPR001041">
    <property type="entry name" value="2Fe-2S_ferredoxin-type"/>
</dbReference>
<evidence type="ECO:0000256" key="3">
    <source>
        <dbReference type="ARBA" id="ARBA00004533"/>
    </source>
</evidence>
<keyword evidence="23 27" id="KW-0739">Sodium transport</keyword>
<comment type="similarity">
    <text evidence="4 27">Belongs to the NqrF family.</text>
</comment>
<keyword evidence="27" id="KW-0812">Transmembrane</keyword>
<comment type="subunit">
    <text evidence="5 27">Composed of six subunits; NqrA, NqrB, NqrC, NqrD, NqrE and NqrF.</text>
</comment>
<feature type="binding site" evidence="27">
    <location>
        <position position="74"/>
    </location>
    <ligand>
        <name>[2Fe-2S] cluster</name>
        <dbReference type="ChEBI" id="CHEBI:190135"/>
    </ligand>
</feature>
<evidence type="ECO:0000256" key="25">
    <source>
        <dbReference type="ARBA" id="ARBA00030787"/>
    </source>
</evidence>
<keyword evidence="20 27" id="KW-0406">Ion transport</keyword>
<organism evidence="30 31">
    <name type="scientific">Salinimicrobium profundisediminis</name>
    <dbReference type="NCBI Taxonomy" id="2994553"/>
    <lineage>
        <taxon>Bacteria</taxon>
        <taxon>Pseudomonadati</taxon>
        <taxon>Bacteroidota</taxon>
        <taxon>Flavobacteriia</taxon>
        <taxon>Flavobacteriales</taxon>
        <taxon>Flavobacteriaceae</taxon>
        <taxon>Salinimicrobium</taxon>
    </lineage>
</organism>
<evidence type="ECO:0000256" key="13">
    <source>
        <dbReference type="ARBA" id="ARBA00022723"/>
    </source>
</evidence>
<evidence type="ECO:0000256" key="2">
    <source>
        <dbReference type="ARBA" id="ARBA00002972"/>
    </source>
</evidence>
<dbReference type="Gene3D" id="3.10.20.30">
    <property type="match status" value="1"/>
</dbReference>
<dbReference type="InterPro" id="IPR012675">
    <property type="entry name" value="Beta-grasp_dom_sf"/>
</dbReference>
<dbReference type="InterPro" id="IPR017927">
    <property type="entry name" value="FAD-bd_FR_type"/>
</dbReference>
<keyword evidence="18 27" id="KW-0520">NAD</keyword>
<evidence type="ECO:0000256" key="14">
    <source>
        <dbReference type="ARBA" id="ARBA00022827"/>
    </source>
</evidence>
<evidence type="ECO:0000256" key="9">
    <source>
        <dbReference type="ARBA" id="ARBA00022475"/>
    </source>
</evidence>
<dbReference type="PROSITE" id="PS51384">
    <property type="entry name" value="FAD_FR"/>
    <property type="match status" value="1"/>
</dbReference>
<dbReference type="Gene3D" id="3.40.50.80">
    <property type="entry name" value="Nucleotide-binding domain of ferredoxin-NADP reductase (FNR) module"/>
    <property type="match status" value="1"/>
</dbReference>
<protein>
    <recommendedName>
        <fullName evidence="7 27">Na(+)-translocating NADH-quinone reductase subunit F</fullName>
        <shortName evidence="27">Na(+)-NQR subunit F</shortName>
        <shortName evidence="27">Na(+)-translocating NQR subunit F</shortName>
        <ecNumber evidence="6 27">7.2.1.1</ecNumber>
    </recommendedName>
    <alternativeName>
        <fullName evidence="25 27">NQR complex subunit F</fullName>
    </alternativeName>
    <alternativeName>
        <fullName evidence="24 27">NQR-1 subunit F</fullName>
    </alternativeName>
</protein>
<evidence type="ECO:0000259" key="28">
    <source>
        <dbReference type="PROSITE" id="PS51085"/>
    </source>
</evidence>
<evidence type="ECO:0000313" key="31">
    <source>
        <dbReference type="Proteomes" id="UP001148482"/>
    </source>
</evidence>
<dbReference type="AlphaFoldDB" id="A0A9X3CZH4"/>
<keyword evidence="19 27" id="KW-0915">Sodium</keyword>
<dbReference type="CDD" id="cd06188">
    <property type="entry name" value="NADH_quinone_reductase"/>
    <property type="match status" value="1"/>
</dbReference>
<dbReference type="SUPFAM" id="SSF63380">
    <property type="entry name" value="Riboflavin synthase domain-like"/>
    <property type="match status" value="1"/>
</dbReference>
<feature type="binding site" evidence="27">
    <location>
        <position position="109"/>
    </location>
    <ligand>
        <name>[2Fe-2S] cluster</name>
        <dbReference type="ChEBI" id="CHEBI:190135"/>
    </ligand>
</feature>
<comment type="cofactor">
    <cofactor evidence="1 27">
        <name>FAD</name>
        <dbReference type="ChEBI" id="CHEBI:57692"/>
    </cofactor>
</comment>
<evidence type="ECO:0000256" key="1">
    <source>
        <dbReference type="ARBA" id="ARBA00001974"/>
    </source>
</evidence>
<evidence type="ECO:0000256" key="6">
    <source>
        <dbReference type="ARBA" id="ARBA00013099"/>
    </source>
</evidence>
<reference evidence="30" key="1">
    <citation type="submission" date="2022-11" db="EMBL/GenBank/DDBJ databases">
        <title>Salinimicrobium profundisediminis sp. nov., isolated from deep-sea sediment of the Mariana Trench.</title>
        <authorList>
            <person name="Fu H."/>
        </authorList>
    </citation>
    <scope>NUCLEOTIDE SEQUENCE</scope>
    <source>
        <strain evidence="30">MT39</strain>
    </source>
</reference>
<comment type="caution">
    <text evidence="30">The sequence shown here is derived from an EMBL/GenBank/DDBJ whole genome shotgun (WGS) entry which is preliminary data.</text>
</comment>
<evidence type="ECO:0000256" key="22">
    <source>
        <dbReference type="ARBA" id="ARBA00023136"/>
    </source>
</evidence>
<evidence type="ECO:0000256" key="16">
    <source>
        <dbReference type="ARBA" id="ARBA00023004"/>
    </source>
</evidence>
<dbReference type="EC" id="7.2.1.1" evidence="6 27"/>
<keyword evidence="22 27" id="KW-0472">Membrane</keyword>
<keyword evidence="8 27" id="KW-0813">Transport</keyword>
<evidence type="ECO:0000313" key="30">
    <source>
        <dbReference type="EMBL" id="MCX2838200.1"/>
    </source>
</evidence>
<feature type="domain" description="FAD-binding FR-type" evidence="29">
    <location>
        <begin position="128"/>
        <end position="281"/>
    </location>
</feature>
<feature type="domain" description="2Fe-2S ferredoxin-type" evidence="28">
    <location>
        <begin position="33"/>
        <end position="125"/>
    </location>
</feature>
<evidence type="ECO:0000256" key="10">
    <source>
        <dbReference type="ARBA" id="ARBA00022519"/>
    </source>
</evidence>
<dbReference type="GO" id="GO:0051537">
    <property type="term" value="F:2 iron, 2 sulfur cluster binding"/>
    <property type="evidence" value="ECO:0007669"/>
    <property type="project" value="UniProtKB-KW"/>
</dbReference>
<comment type="function">
    <text evidence="2 27">NQR complex catalyzes the reduction of ubiquinone-1 to ubiquinol by two successive reactions, coupled with the transport of Na(+) ions from the cytoplasm to the periplasm. The first step is catalyzed by NqrF, which accepts electrons from NADH and reduces ubiquinone-1 to ubisemiquinone by a one-electron transfer pathway.</text>
</comment>
<evidence type="ECO:0000256" key="24">
    <source>
        <dbReference type="ARBA" id="ARBA00030032"/>
    </source>
</evidence>
<dbReference type="GO" id="GO:0046872">
    <property type="term" value="F:metal ion binding"/>
    <property type="evidence" value="ECO:0007669"/>
    <property type="project" value="UniProtKB-KW"/>
</dbReference>
<evidence type="ECO:0000256" key="18">
    <source>
        <dbReference type="ARBA" id="ARBA00023027"/>
    </source>
</evidence>
<dbReference type="GO" id="GO:0016655">
    <property type="term" value="F:oxidoreductase activity, acting on NAD(P)H, quinone or similar compound as acceptor"/>
    <property type="evidence" value="ECO:0007669"/>
    <property type="project" value="InterPro"/>
</dbReference>
<dbReference type="SUPFAM" id="SSF52343">
    <property type="entry name" value="Ferredoxin reductase-like, C-terminal NADP-linked domain"/>
    <property type="match status" value="1"/>
</dbReference>
<keyword evidence="14 27" id="KW-0274">FAD</keyword>
<keyword evidence="11 27" id="KW-0285">Flavoprotein</keyword>
<evidence type="ECO:0000256" key="8">
    <source>
        <dbReference type="ARBA" id="ARBA00022448"/>
    </source>
</evidence>
<evidence type="ECO:0000256" key="4">
    <source>
        <dbReference type="ARBA" id="ARBA00005570"/>
    </source>
</evidence>
<keyword evidence="31" id="KW-1185">Reference proteome</keyword>
<dbReference type="InterPro" id="IPR036010">
    <property type="entry name" value="2Fe-2S_ferredoxin-like_sf"/>
</dbReference>
<keyword evidence="27" id="KW-1133">Transmembrane helix</keyword>
<dbReference type="Pfam" id="PF00111">
    <property type="entry name" value="Fer2"/>
    <property type="match status" value="1"/>
</dbReference>
<feature type="binding site" evidence="27">
    <location>
        <position position="68"/>
    </location>
    <ligand>
        <name>[2Fe-2S] cluster</name>
        <dbReference type="ChEBI" id="CHEBI:190135"/>
    </ligand>
</feature>
<dbReference type="HAMAP" id="MF_00430">
    <property type="entry name" value="NqrF"/>
    <property type="match status" value="1"/>
</dbReference>
<comment type="subcellular location">
    <subcellularLocation>
        <location evidence="3">Cell inner membrane</location>
    </subcellularLocation>
    <subcellularLocation>
        <location evidence="27">Cell membrane</location>
        <topology evidence="27">Single-pass membrane protein</topology>
    </subcellularLocation>
</comment>
<dbReference type="PROSITE" id="PS51085">
    <property type="entry name" value="2FE2S_FER_2"/>
    <property type="match status" value="1"/>
</dbReference>
<gene>
    <name evidence="27 30" type="primary">nqrF</name>
    <name evidence="30" type="ORF">OQ279_08525</name>
</gene>
<evidence type="ECO:0000256" key="27">
    <source>
        <dbReference type="HAMAP-Rule" id="MF_00430"/>
    </source>
</evidence>
<evidence type="ECO:0000256" key="19">
    <source>
        <dbReference type="ARBA" id="ARBA00023053"/>
    </source>
</evidence>
<dbReference type="Gene3D" id="2.40.30.10">
    <property type="entry name" value="Translation factors"/>
    <property type="match status" value="1"/>
</dbReference>
<dbReference type="PIRSF" id="PIRSF000044">
    <property type="entry name" value="Cis_Diol_DH_RD"/>
    <property type="match status" value="1"/>
</dbReference>
<evidence type="ECO:0000256" key="17">
    <source>
        <dbReference type="ARBA" id="ARBA00023014"/>
    </source>
</evidence>
<dbReference type="InterPro" id="IPR039261">
    <property type="entry name" value="FNR_nucleotide-bd"/>
</dbReference>
<evidence type="ECO:0000259" key="29">
    <source>
        <dbReference type="PROSITE" id="PS51384"/>
    </source>
</evidence>
<comment type="cofactor">
    <cofactor evidence="27">
        <name>[2Fe-2S] cluster</name>
        <dbReference type="ChEBI" id="CHEBI:190135"/>
    </cofactor>
    <text evidence="27">Binds 1 [2Fe-2S] cluster.</text>
</comment>
<evidence type="ECO:0000256" key="15">
    <source>
        <dbReference type="ARBA" id="ARBA00022967"/>
    </source>
</evidence>
<evidence type="ECO:0000256" key="11">
    <source>
        <dbReference type="ARBA" id="ARBA00022630"/>
    </source>
</evidence>
<dbReference type="GO" id="GO:0009055">
    <property type="term" value="F:electron transfer activity"/>
    <property type="evidence" value="ECO:0007669"/>
    <property type="project" value="UniProtKB-UniRule"/>
</dbReference>
<dbReference type="GO" id="GO:0006814">
    <property type="term" value="P:sodium ion transport"/>
    <property type="evidence" value="ECO:0007669"/>
    <property type="project" value="UniProtKB-UniRule"/>
</dbReference>
<dbReference type="Proteomes" id="UP001148482">
    <property type="component" value="Unassembled WGS sequence"/>
</dbReference>
<dbReference type="SUPFAM" id="SSF54292">
    <property type="entry name" value="2Fe-2S ferredoxin-like"/>
    <property type="match status" value="1"/>
</dbReference>
<dbReference type="InterPro" id="IPR001433">
    <property type="entry name" value="OxRdtase_FAD/NAD-bd"/>
</dbReference>
<dbReference type="GO" id="GO:0005886">
    <property type="term" value="C:plasma membrane"/>
    <property type="evidence" value="ECO:0007669"/>
    <property type="project" value="UniProtKB-SubCell"/>
</dbReference>
<dbReference type="NCBIfam" id="TIGR01941">
    <property type="entry name" value="nqrF"/>
    <property type="match status" value="1"/>
</dbReference>
<accession>A0A9X3CZH4</accession>
<feature type="binding site" evidence="27">
    <location>
        <position position="77"/>
    </location>
    <ligand>
        <name>[2Fe-2S] cluster</name>
        <dbReference type="ChEBI" id="CHEBI:190135"/>
    </ligand>
</feature>
<dbReference type="EMBL" id="JAPJDA010000012">
    <property type="protein sequence ID" value="MCX2838200.1"/>
    <property type="molecule type" value="Genomic_DNA"/>
</dbReference>
<evidence type="ECO:0000256" key="23">
    <source>
        <dbReference type="ARBA" id="ARBA00023201"/>
    </source>
</evidence>
<sequence>MEVIIASVIVFLVLILILVAVLLGAKAKLIPSGPVKININNEKDIEVGSGGTLLSTLGENKLFLPSACGGGGTCIQCKCIVAEGGGTILPTEEPHFTRKEIADGWRLGCQVKVKQDMKITIPEEVFGIKKWEATVVSNYNVASFIKEFVVEIPEDMDYKAGGYIQIEIPKCEVKYQDMDITAHPEEHPGEPDKFKLEWDKFNLWPLVMKNPEVVERAYSMASYPAEGRRVMLNVRVATPPWDRAKNDWMTVNPGIASSYIFNQKKGDKVTISGPYGEFFINHSDAEMLYVGGGAGMAPMRSHLYHLFRTLKTGRKVTYWYGGRSKRELFYTEHFRALERDFPNFKFYIALSEPLEEDNWKVKDGIEGEGDGFVGFIHQVVIDNYLSLHDEPEEIEFYFCGPPLMNKAVEKMAEDFGVPPENVRFDDFGG</sequence>
<evidence type="ECO:0000256" key="5">
    <source>
        <dbReference type="ARBA" id="ARBA00011309"/>
    </source>
</evidence>
<evidence type="ECO:0000256" key="12">
    <source>
        <dbReference type="ARBA" id="ARBA00022714"/>
    </source>
</evidence>
<proteinExistence type="inferred from homology"/>
<keyword evidence="9 27" id="KW-1003">Cell membrane</keyword>
<keyword evidence="16 27" id="KW-0408">Iron</keyword>